<name>A0A4C1ZRU3_EUMVA</name>
<comment type="caution">
    <text evidence="2">The sequence shown here is derived from an EMBL/GenBank/DDBJ whole genome shotgun (WGS) entry which is preliminary data.</text>
</comment>
<sequence>MRLYSQGKDASDFQVQQSSKRLELFNKNIAADCNDVCLVEVPYQLKVHVTTTENASVHMEKLEGEEFLVKTQGGSVKIKDIKAQNISINSVKGELTSEGKLQASNIEFKTGLNSSVKCENIRANNFVVTTHAGLIVIKSCHSDKSHITTAMGDMYLDHMHRSVLIDVIQQANLHINGFSGQLQASLKSGNVFMLAAQLIDKSSIFIHEKGKVEVLMPDIINKLPEVNLIADKIQVDEKILKLGRLMIDSHPKRFRFPAEGEKANELNVVCKNGSIELKETDVPFVVKMG</sequence>
<evidence type="ECO:0000313" key="2">
    <source>
        <dbReference type="EMBL" id="GBP90132.1"/>
    </source>
</evidence>
<feature type="domain" description="DUF4097" evidence="1">
    <location>
        <begin position="86"/>
        <end position="197"/>
    </location>
</feature>
<dbReference type="Gene3D" id="2.160.20.120">
    <property type="match status" value="1"/>
</dbReference>
<dbReference type="PANTHER" id="PTHR34094">
    <property type="match status" value="1"/>
</dbReference>
<dbReference type="Pfam" id="PF13349">
    <property type="entry name" value="DUF4097"/>
    <property type="match status" value="1"/>
</dbReference>
<organism evidence="2 3">
    <name type="scientific">Eumeta variegata</name>
    <name type="common">Bagworm moth</name>
    <name type="synonym">Eumeta japonica</name>
    <dbReference type="NCBI Taxonomy" id="151549"/>
    <lineage>
        <taxon>Eukaryota</taxon>
        <taxon>Metazoa</taxon>
        <taxon>Ecdysozoa</taxon>
        <taxon>Arthropoda</taxon>
        <taxon>Hexapoda</taxon>
        <taxon>Insecta</taxon>
        <taxon>Pterygota</taxon>
        <taxon>Neoptera</taxon>
        <taxon>Endopterygota</taxon>
        <taxon>Lepidoptera</taxon>
        <taxon>Glossata</taxon>
        <taxon>Ditrysia</taxon>
        <taxon>Tineoidea</taxon>
        <taxon>Psychidae</taxon>
        <taxon>Oiketicinae</taxon>
        <taxon>Eumeta</taxon>
    </lineage>
</organism>
<evidence type="ECO:0000313" key="3">
    <source>
        <dbReference type="Proteomes" id="UP000299102"/>
    </source>
</evidence>
<keyword evidence="3" id="KW-1185">Reference proteome</keyword>
<dbReference type="Proteomes" id="UP000299102">
    <property type="component" value="Unassembled WGS sequence"/>
</dbReference>
<dbReference type="InterPro" id="IPR025164">
    <property type="entry name" value="Toastrack_DUF4097"/>
</dbReference>
<dbReference type="STRING" id="151549.A0A4C1ZRU3"/>
<protein>
    <submittedName>
        <fullName evidence="2">Protein FAM185A</fullName>
    </submittedName>
</protein>
<evidence type="ECO:0000259" key="1">
    <source>
        <dbReference type="Pfam" id="PF13349"/>
    </source>
</evidence>
<dbReference type="EMBL" id="BGZK01002060">
    <property type="protein sequence ID" value="GBP90132.1"/>
    <property type="molecule type" value="Genomic_DNA"/>
</dbReference>
<dbReference type="PANTHER" id="PTHR34094:SF1">
    <property type="entry name" value="PROTEIN FAM185A"/>
    <property type="match status" value="1"/>
</dbReference>
<reference evidence="2 3" key="1">
    <citation type="journal article" date="2019" name="Commun. Biol.">
        <title>The bagworm genome reveals a unique fibroin gene that provides high tensile strength.</title>
        <authorList>
            <person name="Kono N."/>
            <person name="Nakamura H."/>
            <person name="Ohtoshi R."/>
            <person name="Tomita M."/>
            <person name="Numata K."/>
            <person name="Arakawa K."/>
        </authorList>
    </citation>
    <scope>NUCLEOTIDE SEQUENCE [LARGE SCALE GENOMIC DNA]</scope>
</reference>
<proteinExistence type="predicted"/>
<dbReference type="AlphaFoldDB" id="A0A4C1ZRU3"/>
<gene>
    <name evidence="2" type="primary">FAM185A</name>
    <name evidence="2" type="ORF">EVAR_68632_1</name>
</gene>
<accession>A0A4C1ZRU3</accession>
<dbReference type="OrthoDB" id="5984441at2759"/>